<dbReference type="PROSITE" id="PS50191">
    <property type="entry name" value="CRAL_TRIO"/>
    <property type="match status" value="1"/>
</dbReference>
<dbReference type="PANTHER" id="PTHR46277:SF3">
    <property type="entry name" value="BINDING PROTEIN, PUTATIVE-RELATED"/>
    <property type="match status" value="1"/>
</dbReference>
<evidence type="ECO:0000313" key="2">
    <source>
        <dbReference type="EMBL" id="CAD8059222.1"/>
    </source>
</evidence>
<dbReference type="OrthoDB" id="1434354at2759"/>
<evidence type="ECO:0000313" key="3">
    <source>
        <dbReference type="Proteomes" id="UP000692954"/>
    </source>
</evidence>
<evidence type="ECO:0000259" key="1">
    <source>
        <dbReference type="PROSITE" id="PS50191"/>
    </source>
</evidence>
<dbReference type="Pfam" id="PF00650">
    <property type="entry name" value="CRAL_TRIO"/>
    <property type="match status" value="1"/>
</dbReference>
<dbReference type="InterPro" id="IPR001251">
    <property type="entry name" value="CRAL-TRIO_dom"/>
</dbReference>
<sequence>MNSQEQEFFHTLKQCQKMHWIQSKQMSNVKIFYTGTNAFYQRGDIIFDNLFPLNSQLDERVQYFRIDKQQLSDGSFIERCKFKNQIYSLKYRYHFFKINESSQGIHRKYEQDPIMLQQLVYCKVEKSRTILTIIQHLKSQPNYAFFKFLRECIINYSSFQNAELFEKQSILSELRLCEEEEELNNYVCNYNDTCDFQPKETDEKYITDHYRITQLDQEDQDIYYKLFKKVCEYKFSSNTLIRWLIARGFDIDASYAAIMNWIEWRRQYRINRLSAKQFPEFNGILEIVGESKCGRQVVYTKQSKLQPDKIDLERYKWYFIGFLEDVCRSCKGFVDSYITILDVEGFGFSNFDLQMTKSLLNMVLQFFPERQNKVFIINMSGFVMGFYKMLKPFLPTRTNDKLIFLGKDKQEIQKTLIEHLGFSINFE</sequence>
<feature type="domain" description="CRAL-TRIO" evidence="1">
    <location>
        <begin position="287"/>
        <end position="427"/>
    </location>
</feature>
<reference evidence="2" key="1">
    <citation type="submission" date="2021-01" db="EMBL/GenBank/DDBJ databases">
        <authorList>
            <consortium name="Genoscope - CEA"/>
            <person name="William W."/>
        </authorList>
    </citation>
    <scope>NUCLEOTIDE SEQUENCE</scope>
</reference>
<keyword evidence="3" id="KW-1185">Reference proteome</keyword>
<dbReference type="EMBL" id="CAJJDN010000013">
    <property type="protein sequence ID" value="CAD8059222.1"/>
    <property type="molecule type" value="Genomic_DNA"/>
</dbReference>
<protein>
    <recommendedName>
        <fullName evidence="1">CRAL-TRIO domain-containing protein</fullName>
    </recommendedName>
</protein>
<name>A0A8S1L1I2_9CILI</name>
<dbReference type="PANTHER" id="PTHR46277">
    <property type="entry name" value="OS03G0850700 PROTEIN"/>
    <property type="match status" value="1"/>
</dbReference>
<dbReference type="CDD" id="cd00170">
    <property type="entry name" value="SEC14"/>
    <property type="match status" value="1"/>
</dbReference>
<organism evidence="2 3">
    <name type="scientific">Paramecium sonneborni</name>
    <dbReference type="NCBI Taxonomy" id="65129"/>
    <lineage>
        <taxon>Eukaryota</taxon>
        <taxon>Sar</taxon>
        <taxon>Alveolata</taxon>
        <taxon>Ciliophora</taxon>
        <taxon>Intramacronucleata</taxon>
        <taxon>Oligohymenophorea</taxon>
        <taxon>Peniculida</taxon>
        <taxon>Parameciidae</taxon>
        <taxon>Paramecium</taxon>
    </lineage>
</organism>
<proteinExistence type="predicted"/>
<dbReference type="AlphaFoldDB" id="A0A8S1L1I2"/>
<accession>A0A8S1L1I2</accession>
<dbReference type="SMART" id="SM00516">
    <property type="entry name" value="SEC14"/>
    <property type="match status" value="1"/>
</dbReference>
<gene>
    <name evidence="2" type="ORF">PSON_ATCC_30995.1.T0130116</name>
</gene>
<dbReference type="Proteomes" id="UP000692954">
    <property type="component" value="Unassembled WGS sequence"/>
</dbReference>
<comment type="caution">
    <text evidence="2">The sequence shown here is derived from an EMBL/GenBank/DDBJ whole genome shotgun (WGS) entry which is preliminary data.</text>
</comment>